<dbReference type="RefSeq" id="WP_166337987.1">
    <property type="nucleotide sequence ID" value="NZ_CP072829.1"/>
</dbReference>
<dbReference type="Proteomes" id="UP000636394">
    <property type="component" value="Unassembled WGS sequence"/>
</dbReference>
<dbReference type="PIRSF" id="PIRSF000099">
    <property type="entry name" value="Histidinol_dh"/>
    <property type="match status" value="1"/>
</dbReference>
<evidence type="ECO:0000256" key="12">
    <source>
        <dbReference type="PIRSR" id="PIRSR000099-3"/>
    </source>
</evidence>
<dbReference type="InterPro" id="IPR012131">
    <property type="entry name" value="Hstdl_DH"/>
</dbReference>
<dbReference type="EC" id="1.1.1.23" evidence="8"/>
<sequence length="453" mass="47679">MRRIELNPGEVFSQSHLKRKSAFNAAALEAATAIIEDVRERGDAALRECTSRFDGVDVTDFRVPYSAIADATSQVSDDVATALRQAADQIRDFHERQRQQSWFAVREDGALVGSKVVPLDSVGIYVPGGRALYPSTVLMNAIPAAVAGVPRIVCTTPPTKDGTVDAAILEACRIAGVTEVYTVGGAQAIGALAYGAESIEPVAKITGPGNAYVAAAKKVVSGDVGIDMIAGPSEVCVVADATADPALVAIDLMAQAEHDPLATCYLVCFDAAYADAVEAMTERHLRASTRAEITKASLSDQGVIVVCNDLAQAIEAVNVIAPEHLELHVDHAFDLLGAIRHAGAIFLGAWTPEAIGDYVAGPNHTLPTGGTARYASPLSVDEFVKKSSVIQYSPQALARDAKTVMSIARHEGLWAHAMSVEMRKNLLDTGSIYGMDGDDRPAVAAQSEGEADA</sequence>
<evidence type="ECO:0000256" key="4">
    <source>
        <dbReference type="ARBA" id="ARBA00016531"/>
    </source>
</evidence>
<dbReference type="KEGG" id="ebz:J7S26_02060"/>
<evidence type="ECO:0000256" key="11">
    <source>
        <dbReference type="PIRSR" id="PIRSR000099-2"/>
    </source>
</evidence>
<dbReference type="PANTHER" id="PTHR21256">
    <property type="entry name" value="HISTIDINOL DEHYDROGENASE HDH"/>
    <property type="match status" value="1"/>
</dbReference>
<protein>
    <recommendedName>
        <fullName evidence="4 8">Histidinol dehydrogenase</fullName>
        <shortName evidence="8">HDH</shortName>
        <ecNumber evidence="8">1.1.1.23</ecNumber>
    </recommendedName>
</protein>
<dbReference type="SUPFAM" id="SSF53720">
    <property type="entry name" value="ALDH-like"/>
    <property type="match status" value="1"/>
</dbReference>
<feature type="active site" description="Proton acceptor" evidence="8 10">
    <location>
        <position position="324"/>
    </location>
</feature>
<accession>A0A9E6SUN7</accession>
<evidence type="ECO:0000256" key="9">
    <source>
        <dbReference type="PIRNR" id="PIRNR000099"/>
    </source>
</evidence>
<feature type="binding site" evidence="8 12">
    <location>
        <position position="411"/>
    </location>
    <ligand>
        <name>substrate</name>
    </ligand>
</feature>
<comment type="function">
    <text evidence="1 8">Catalyzes the sequential NAD-dependent oxidations of L-histidinol to L-histidinaldehyde and then to L-histidine.</text>
</comment>
<feature type="binding site" evidence="8 12">
    <location>
        <position position="233"/>
    </location>
    <ligand>
        <name>substrate</name>
    </ligand>
</feature>
<dbReference type="InterPro" id="IPR016161">
    <property type="entry name" value="Ald_DH/histidinol_DH"/>
</dbReference>
<feature type="binding site" evidence="8 12">
    <location>
        <position position="357"/>
    </location>
    <ligand>
        <name>substrate</name>
    </ligand>
</feature>
<dbReference type="Gene3D" id="3.40.50.1980">
    <property type="entry name" value="Nitrogenase molybdenum iron protein domain"/>
    <property type="match status" value="2"/>
</dbReference>
<dbReference type="NCBIfam" id="TIGR00069">
    <property type="entry name" value="hisD"/>
    <property type="match status" value="1"/>
</dbReference>
<organism evidence="16 18">
    <name type="scientific">Xiamenia xianingshaonis</name>
    <dbReference type="NCBI Taxonomy" id="2682776"/>
    <lineage>
        <taxon>Bacteria</taxon>
        <taxon>Bacillati</taxon>
        <taxon>Actinomycetota</taxon>
        <taxon>Coriobacteriia</taxon>
        <taxon>Eggerthellales</taxon>
        <taxon>Eggerthellaceae</taxon>
        <taxon>Xiamenia</taxon>
    </lineage>
</organism>
<dbReference type="GO" id="GO:0004399">
    <property type="term" value="F:histidinol dehydrogenase activity"/>
    <property type="evidence" value="ECO:0007669"/>
    <property type="project" value="UniProtKB-UniRule"/>
</dbReference>
<dbReference type="HAMAP" id="MF_01024">
    <property type="entry name" value="HisD"/>
    <property type="match status" value="1"/>
</dbReference>
<comment type="pathway">
    <text evidence="2 8">Amino-acid biosynthesis; L-histidine biosynthesis; L-histidine from 5-phospho-alpha-D-ribose 1-diphosphate: step 9/9.</text>
</comment>
<dbReference type="GO" id="GO:0008270">
    <property type="term" value="F:zinc ion binding"/>
    <property type="evidence" value="ECO:0007669"/>
    <property type="project" value="UniProtKB-UniRule"/>
</dbReference>
<feature type="binding site" evidence="8 11">
    <location>
        <position position="187"/>
    </location>
    <ligand>
        <name>NAD(+)</name>
        <dbReference type="ChEBI" id="CHEBI:57540"/>
    </ligand>
</feature>
<evidence type="ECO:0000256" key="7">
    <source>
        <dbReference type="ARBA" id="ARBA00023002"/>
    </source>
</evidence>
<evidence type="ECO:0000313" key="17">
    <source>
        <dbReference type="Proteomes" id="UP000636394"/>
    </source>
</evidence>
<keyword evidence="8 11" id="KW-0520">NAD</keyword>
<keyword evidence="17" id="KW-1185">Reference proteome</keyword>
<feature type="binding site" evidence="8 13">
    <location>
        <position position="357"/>
    </location>
    <ligand>
        <name>Zn(2+)</name>
        <dbReference type="ChEBI" id="CHEBI:29105"/>
    </ligand>
</feature>
<dbReference type="FunFam" id="3.40.50.1980:FF:000001">
    <property type="entry name" value="Histidinol dehydrogenase"/>
    <property type="match status" value="1"/>
</dbReference>
<feature type="binding site" evidence="8 12">
    <location>
        <position position="255"/>
    </location>
    <ligand>
        <name>substrate</name>
    </ligand>
</feature>
<evidence type="ECO:0000256" key="14">
    <source>
        <dbReference type="RuleBase" id="RU004175"/>
    </source>
</evidence>
<feature type="binding site" evidence="8 12">
    <location>
        <position position="324"/>
    </location>
    <ligand>
        <name>substrate</name>
    </ligand>
</feature>
<dbReference type="AlphaFoldDB" id="A0A9E6SUN7"/>
<evidence type="ECO:0000256" key="13">
    <source>
        <dbReference type="PIRSR" id="PIRSR000099-4"/>
    </source>
</evidence>
<keyword evidence="6 8" id="KW-0862">Zinc</keyword>
<comment type="cofactor">
    <cofactor evidence="8 13">
        <name>Zn(2+)</name>
        <dbReference type="ChEBI" id="CHEBI:29105"/>
    </cofactor>
    <text evidence="8 13">Binds 1 zinc ion per subunit.</text>
</comment>
<dbReference type="CDD" id="cd06572">
    <property type="entry name" value="Histidinol_dh"/>
    <property type="match status" value="1"/>
</dbReference>
<feature type="binding site" evidence="8 12">
    <location>
        <position position="416"/>
    </location>
    <ligand>
        <name>substrate</name>
    </ligand>
</feature>
<dbReference type="PANTHER" id="PTHR21256:SF2">
    <property type="entry name" value="HISTIDINE BIOSYNTHESIS TRIFUNCTIONAL PROTEIN"/>
    <property type="match status" value="1"/>
</dbReference>
<dbReference type="Gene3D" id="1.20.5.1300">
    <property type="match status" value="1"/>
</dbReference>
<keyword evidence="8" id="KW-0028">Amino-acid biosynthesis</keyword>
<evidence type="ECO:0000256" key="6">
    <source>
        <dbReference type="ARBA" id="ARBA00022833"/>
    </source>
</evidence>
<reference evidence="16" key="2">
    <citation type="submission" date="2021-04" db="EMBL/GenBank/DDBJ databases">
        <title>Novel species in family Eggerthellaceae.</title>
        <authorList>
            <person name="Zhang G."/>
        </authorList>
    </citation>
    <scope>NUCLEOTIDE SEQUENCE</scope>
    <source>
        <strain evidence="16">Zg-886</strain>
    </source>
</reference>
<keyword evidence="5 8" id="KW-0479">Metal-binding</keyword>
<feature type="binding site" evidence="8 13">
    <location>
        <position position="255"/>
    </location>
    <ligand>
        <name>Zn(2+)</name>
        <dbReference type="ChEBI" id="CHEBI:29105"/>
    </ligand>
</feature>
<evidence type="ECO:0000256" key="5">
    <source>
        <dbReference type="ARBA" id="ARBA00022723"/>
    </source>
</evidence>
<name>A0A9E6SUN7_9ACTN</name>
<feature type="binding site" evidence="8 11">
    <location>
        <position position="210"/>
    </location>
    <ligand>
        <name>NAD(+)</name>
        <dbReference type="ChEBI" id="CHEBI:57540"/>
    </ligand>
</feature>
<evidence type="ECO:0000256" key="3">
    <source>
        <dbReference type="ARBA" id="ARBA00010178"/>
    </source>
</evidence>
<dbReference type="EMBL" id="WPCR01000001">
    <property type="protein sequence ID" value="NHM13177.1"/>
    <property type="molecule type" value="Genomic_DNA"/>
</dbReference>
<feature type="active site" description="Proton acceptor" evidence="8 10">
    <location>
        <position position="323"/>
    </location>
</feature>
<dbReference type="GO" id="GO:0051287">
    <property type="term" value="F:NAD binding"/>
    <property type="evidence" value="ECO:0007669"/>
    <property type="project" value="InterPro"/>
</dbReference>
<evidence type="ECO:0000256" key="2">
    <source>
        <dbReference type="ARBA" id="ARBA00004940"/>
    </source>
</evidence>
<dbReference type="GO" id="GO:0005829">
    <property type="term" value="C:cytosol"/>
    <property type="evidence" value="ECO:0007669"/>
    <property type="project" value="TreeGrafter"/>
</dbReference>
<comment type="similarity">
    <text evidence="3 8 9 14">Belongs to the histidinol dehydrogenase family.</text>
</comment>
<feature type="binding site" evidence="8 13">
    <location>
        <position position="258"/>
    </location>
    <ligand>
        <name>Zn(2+)</name>
        <dbReference type="ChEBI" id="CHEBI:29105"/>
    </ligand>
</feature>
<dbReference type="Proteomes" id="UP000671910">
    <property type="component" value="Chromosome"/>
</dbReference>
<keyword evidence="7 8" id="KW-0560">Oxidoreductase</keyword>
<dbReference type="FunFam" id="3.40.50.1980:FF:000026">
    <property type="entry name" value="Histidinol dehydrogenase"/>
    <property type="match status" value="1"/>
</dbReference>
<evidence type="ECO:0000313" key="16">
    <source>
        <dbReference type="EMBL" id="QTU84730.1"/>
    </source>
</evidence>
<gene>
    <name evidence="8 16" type="primary">hisD</name>
    <name evidence="15" type="ORF">GMI68_00040</name>
    <name evidence="16" type="ORF">J7S26_02060</name>
</gene>
<feature type="binding site" evidence="8 13">
    <location>
        <position position="416"/>
    </location>
    <ligand>
        <name>Zn(2+)</name>
        <dbReference type="ChEBI" id="CHEBI:29105"/>
    </ligand>
</feature>
<dbReference type="GO" id="GO:0000105">
    <property type="term" value="P:L-histidine biosynthetic process"/>
    <property type="evidence" value="ECO:0007669"/>
    <property type="project" value="UniProtKB-UniRule"/>
</dbReference>
<evidence type="ECO:0000256" key="8">
    <source>
        <dbReference type="HAMAP-Rule" id="MF_01024"/>
    </source>
</evidence>
<feature type="binding site" evidence="8 12">
    <location>
        <position position="258"/>
    </location>
    <ligand>
        <name>substrate</name>
    </ligand>
</feature>
<dbReference type="Pfam" id="PF00815">
    <property type="entry name" value="Histidinol_dh"/>
    <property type="match status" value="1"/>
</dbReference>
<comment type="catalytic activity">
    <reaction evidence="8">
        <text>L-histidinol + 2 NAD(+) + H2O = L-histidine + 2 NADH + 3 H(+)</text>
        <dbReference type="Rhea" id="RHEA:20641"/>
        <dbReference type="ChEBI" id="CHEBI:15377"/>
        <dbReference type="ChEBI" id="CHEBI:15378"/>
        <dbReference type="ChEBI" id="CHEBI:57540"/>
        <dbReference type="ChEBI" id="CHEBI:57595"/>
        <dbReference type="ChEBI" id="CHEBI:57699"/>
        <dbReference type="ChEBI" id="CHEBI:57945"/>
        <dbReference type="EC" id="1.1.1.23"/>
    </reaction>
</comment>
<evidence type="ECO:0000313" key="18">
    <source>
        <dbReference type="Proteomes" id="UP000671910"/>
    </source>
</evidence>
<dbReference type="EMBL" id="CP072829">
    <property type="protein sequence ID" value="QTU84730.1"/>
    <property type="molecule type" value="Genomic_DNA"/>
</dbReference>
<evidence type="ECO:0000256" key="1">
    <source>
        <dbReference type="ARBA" id="ARBA00003850"/>
    </source>
</evidence>
<dbReference type="PRINTS" id="PR00083">
    <property type="entry name" value="HOLDHDRGNASE"/>
</dbReference>
<dbReference type="InterPro" id="IPR022695">
    <property type="entry name" value="Histidinol_DH_monofunct"/>
</dbReference>
<proteinExistence type="inferred from homology"/>
<evidence type="ECO:0000256" key="10">
    <source>
        <dbReference type="PIRSR" id="PIRSR000099-1"/>
    </source>
</evidence>
<keyword evidence="8" id="KW-0368">Histidine biosynthesis</keyword>
<feature type="binding site" evidence="8 11">
    <location>
        <position position="125"/>
    </location>
    <ligand>
        <name>NAD(+)</name>
        <dbReference type="ChEBI" id="CHEBI:57540"/>
    </ligand>
</feature>
<reference evidence="15 17" key="1">
    <citation type="submission" date="2019-11" db="EMBL/GenBank/DDBJ databases">
        <title>Eggerthellaceae novel genus isolated from the rectal contents of marmort.</title>
        <authorList>
            <person name="Zhang G."/>
        </authorList>
    </citation>
    <scope>NUCLEOTIDE SEQUENCE [LARGE SCALE GENOMIC DNA]</scope>
    <source>
        <strain evidence="17">zg-886</strain>
        <strain evidence="15">Zg-886</strain>
    </source>
</reference>
<evidence type="ECO:0000313" key="15">
    <source>
        <dbReference type="EMBL" id="NHM13177.1"/>
    </source>
</evidence>